<dbReference type="RefSeq" id="WP_146127168.1">
    <property type="nucleotide sequence ID" value="NZ_CP136419.1"/>
</dbReference>
<sequence length="186" mass="20970">MIREVNKLLLYIDGIQWEGEGDPLKGIIERGQVISKVSIDGKEYKGSFEEALKVKGADEIRIETTSLAQLMAETQATVENYLIKLMEGIKQVAYLFQSGQEAKACSLSADIITGLDWLVQAVAAINNIKQDYLPGIEIHTFLDKTKELLKAWESKDFILISDLFEYEFLPLLERWGTLIKRSSLLG</sequence>
<protein>
    <recommendedName>
        <fullName evidence="1">DUF8042 domain-containing protein</fullName>
    </recommendedName>
</protein>
<organism evidence="2 3">
    <name type="scientific">Neomoorella humiferrea</name>
    <dbReference type="NCBI Taxonomy" id="676965"/>
    <lineage>
        <taxon>Bacteria</taxon>
        <taxon>Bacillati</taxon>
        <taxon>Bacillota</taxon>
        <taxon>Clostridia</taxon>
        <taxon>Neomoorellales</taxon>
        <taxon>Neomoorellaceae</taxon>
        <taxon>Neomoorella</taxon>
    </lineage>
</organism>
<keyword evidence="3" id="KW-1185">Reference proteome</keyword>
<evidence type="ECO:0000313" key="3">
    <source>
        <dbReference type="Proteomes" id="UP000238415"/>
    </source>
</evidence>
<name>A0A2T0AN21_9FIRM</name>
<reference evidence="2 3" key="1">
    <citation type="submission" date="2018-03" db="EMBL/GenBank/DDBJ databases">
        <title>Genome sequence of Moorella humiferrea DSM 23265.</title>
        <authorList>
            <person name="Poehlein A."/>
            <person name="Daniel R."/>
        </authorList>
    </citation>
    <scope>NUCLEOTIDE SEQUENCE [LARGE SCALE GENOMIC DNA]</scope>
    <source>
        <strain evidence="2 3">DSM 23265</strain>
    </source>
</reference>
<proteinExistence type="predicted"/>
<gene>
    <name evidence="2" type="ORF">MOHU_20740</name>
</gene>
<comment type="caution">
    <text evidence="2">The sequence shown here is derived from an EMBL/GenBank/DDBJ whole genome shotgun (WGS) entry which is preliminary data.</text>
</comment>
<dbReference type="OrthoDB" id="1683192at2"/>
<dbReference type="EMBL" id="PVXM01000049">
    <property type="protein sequence ID" value="PRR70283.1"/>
    <property type="molecule type" value="Genomic_DNA"/>
</dbReference>
<dbReference type="InterPro" id="IPR058355">
    <property type="entry name" value="DUF8042"/>
</dbReference>
<evidence type="ECO:0000313" key="2">
    <source>
        <dbReference type="EMBL" id="PRR70283.1"/>
    </source>
</evidence>
<dbReference type="Pfam" id="PF26154">
    <property type="entry name" value="DUF8042"/>
    <property type="match status" value="1"/>
</dbReference>
<dbReference type="AlphaFoldDB" id="A0A2T0AN21"/>
<accession>A0A2T0AN21</accession>
<evidence type="ECO:0000259" key="1">
    <source>
        <dbReference type="Pfam" id="PF26154"/>
    </source>
</evidence>
<dbReference type="Proteomes" id="UP000238415">
    <property type="component" value="Unassembled WGS sequence"/>
</dbReference>
<feature type="domain" description="DUF8042" evidence="1">
    <location>
        <begin position="79"/>
        <end position="180"/>
    </location>
</feature>